<dbReference type="STRING" id="595499.SMDSEM_268"/>
<dbReference type="HOGENOM" id="CLU_030140_0_3_10"/>
<feature type="binding site" evidence="11">
    <location>
        <position position="121"/>
    </location>
    <ligand>
        <name>NAD(+)</name>
        <dbReference type="ChEBI" id="CHEBI:57540"/>
    </ligand>
</feature>
<dbReference type="CDD" id="cd18126">
    <property type="entry name" value="GAPDH_I_C"/>
    <property type="match status" value="1"/>
</dbReference>
<evidence type="ECO:0000259" key="15">
    <source>
        <dbReference type="SMART" id="SM00846"/>
    </source>
</evidence>
<dbReference type="Gene3D" id="3.40.50.720">
    <property type="entry name" value="NAD(P)-binding Rossmann-like Domain"/>
    <property type="match status" value="1"/>
</dbReference>
<feature type="binding site" evidence="10">
    <location>
        <position position="182"/>
    </location>
    <ligand>
        <name>D-glyceraldehyde 3-phosphate</name>
        <dbReference type="ChEBI" id="CHEBI:59776"/>
    </ligand>
</feature>
<evidence type="ECO:0000256" key="4">
    <source>
        <dbReference type="ARBA" id="ARBA00023002"/>
    </source>
</evidence>
<accession>C7LKK3</accession>
<keyword evidence="11" id="KW-0547">Nucleotide-binding</keyword>
<evidence type="ECO:0000256" key="6">
    <source>
        <dbReference type="ARBA" id="ARBA00023152"/>
    </source>
</evidence>
<feature type="active site" description="Nucleophile" evidence="9">
    <location>
        <position position="152"/>
    </location>
</feature>
<dbReference type="GO" id="GO:0050661">
    <property type="term" value="F:NADP binding"/>
    <property type="evidence" value="ECO:0007669"/>
    <property type="project" value="InterPro"/>
</dbReference>
<dbReference type="GO" id="GO:0004365">
    <property type="term" value="F:glyceraldehyde-3-phosphate dehydrogenase (NAD+) (phosphorylating) activity"/>
    <property type="evidence" value="ECO:0007669"/>
    <property type="project" value="UniProtKB-EC"/>
</dbReference>
<dbReference type="PANTHER" id="PTHR10836:SF76">
    <property type="entry name" value="GLYCERALDEHYDE-3-PHOSPHATE DEHYDROGENASE-RELATED"/>
    <property type="match status" value="1"/>
</dbReference>
<dbReference type="InterPro" id="IPR020828">
    <property type="entry name" value="GlycerAld_3-P_DH_NAD(P)-bd"/>
</dbReference>
<evidence type="ECO:0000256" key="2">
    <source>
        <dbReference type="ARBA" id="ARBA00007406"/>
    </source>
</evidence>
<dbReference type="NCBIfam" id="TIGR01534">
    <property type="entry name" value="GAPDH-I"/>
    <property type="match status" value="1"/>
</dbReference>
<feature type="binding site" evidence="10">
    <location>
        <begin position="151"/>
        <end position="153"/>
    </location>
    <ligand>
        <name>D-glyceraldehyde 3-phosphate</name>
        <dbReference type="ChEBI" id="CHEBI:59776"/>
    </ligand>
</feature>
<dbReference type="CDD" id="cd05214">
    <property type="entry name" value="GAPDH_I_N"/>
    <property type="match status" value="1"/>
</dbReference>
<dbReference type="Gene3D" id="3.30.360.10">
    <property type="entry name" value="Dihydrodipicolinate Reductase, domain 2"/>
    <property type="match status" value="1"/>
</dbReference>
<keyword evidence="6" id="KW-0324">Glycolysis</keyword>
<evidence type="ECO:0000256" key="7">
    <source>
        <dbReference type="ARBA" id="ARBA00047698"/>
    </source>
</evidence>
<dbReference type="GO" id="GO:0006006">
    <property type="term" value="P:glucose metabolic process"/>
    <property type="evidence" value="ECO:0007669"/>
    <property type="project" value="InterPro"/>
</dbReference>
<dbReference type="Pfam" id="PF02800">
    <property type="entry name" value="Gp_dh_C"/>
    <property type="match status" value="1"/>
</dbReference>
<dbReference type="InterPro" id="IPR020831">
    <property type="entry name" value="GlycerAld/Erythrose_P_DH"/>
</dbReference>
<dbReference type="PRINTS" id="PR00078">
    <property type="entry name" value="G3PDHDRGNASE"/>
</dbReference>
<keyword evidence="4 14" id="KW-0560">Oxidoreductase</keyword>
<protein>
    <recommendedName>
        <fullName evidence="14">Glyceraldehyde-3-phosphate dehydrogenase</fullName>
        <ecNumber evidence="14">1.2.1.-</ecNumber>
    </recommendedName>
</protein>
<dbReference type="KEGG" id="sms:SMDSEM_268"/>
<dbReference type="PROSITE" id="PS00071">
    <property type="entry name" value="GAPDH"/>
    <property type="match status" value="1"/>
</dbReference>
<comment type="similarity">
    <text evidence="2 13">Belongs to the glyceraldehyde-3-phosphate dehydrogenase family.</text>
</comment>
<evidence type="ECO:0000256" key="12">
    <source>
        <dbReference type="PIRSR" id="PIRSR000149-4"/>
    </source>
</evidence>
<feature type="binding site" evidence="10">
    <location>
        <begin position="211"/>
        <end position="212"/>
    </location>
    <ligand>
        <name>D-glyceraldehyde 3-phosphate</name>
        <dbReference type="ChEBI" id="CHEBI:59776"/>
    </ligand>
</feature>
<gene>
    <name evidence="16" type="primary">gapA</name>
    <name evidence="16" type="ordered locus">SMDSEM_268</name>
</gene>
<organism evidence="16 17">
    <name type="scientific">Karelsulcia muelleri (strain SMDSEM)</name>
    <name type="common">Sulcia muelleri</name>
    <dbReference type="NCBI Taxonomy" id="595499"/>
    <lineage>
        <taxon>Bacteria</taxon>
        <taxon>Pseudomonadati</taxon>
        <taxon>Bacteroidota</taxon>
        <taxon>Flavobacteriia</taxon>
        <taxon>Flavobacteriales</taxon>
        <taxon>Candidatus Karelsulcia</taxon>
    </lineage>
</organism>
<dbReference type="PANTHER" id="PTHR10836">
    <property type="entry name" value="GLYCERALDEHYDE 3-PHOSPHATE DEHYDROGENASE"/>
    <property type="match status" value="1"/>
</dbReference>
<dbReference type="GO" id="GO:0051287">
    <property type="term" value="F:NAD binding"/>
    <property type="evidence" value="ECO:0007669"/>
    <property type="project" value="InterPro"/>
</dbReference>
<dbReference type="Pfam" id="PF00044">
    <property type="entry name" value="Gp_dh_N"/>
    <property type="match status" value="1"/>
</dbReference>
<dbReference type="InterPro" id="IPR020829">
    <property type="entry name" value="GlycerAld_3-P_DH_cat"/>
</dbReference>
<name>C7LKK3_KARMS</name>
<dbReference type="InterPro" id="IPR020830">
    <property type="entry name" value="GlycerAld_3-P_DH_AS"/>
</dbReference>
<evidence type="ECO:0000256" key="11">
    <source>
        <dbReference type="PIRSR" id="PIRSR000149-3"/>
    </source>
</evidence>
<feature type="binding site" evidence="11">
    <location>
        <begin position="13"/>
        <end position="14"/>
    </location>
    <ligand>
        <name>NAD(+)</name>
        <dbReference type="ChEBI" id="CHEBI:57540"/>
    </ligand>
</feature>
<dbReference type="EMBL" id="CP001605">
    <property type="protein sequence ID" value="ACU52965.1"/>
    <property type="molecule type" value="Genomic_DNA"/>
</dbReference>
<evidence type="ECO:0000256" key="10">
    <source>
        <dbReference type="PIRSR" id="PIRSR000149-2"/>
    </source>
</evidence>
<evidence type="ECO:0000313" key="17">
    <source>
        <dbReference type="Proteomes" id="UP000008074"/>
    </source>
</evidence>
<dbReference type="AlphaFoldDB" id="C7LKK3"/>
<feature type="site" description="Activates thiol group during catalysis" evidence="12">
    <location>
        <position position="179"/>
    </location>
</feature>
<dbReference type="PIRSF" id="PIRSF000149">
    <property type="entry name" value="GAP_DH"/>
    <property type="match status" value="1"/>
</dbReference>
<comment type="function">
    <text evidence="1">Catalyzes the oxidative phosphorylation of glyceraldehyde 3-phosphate (G3P) to 1,3-bisphosphoglycerate (BPG) using the cofactor NAD. The first reaction step involves the formation of a hemiacetal intermediate between G3P and a cysteine residue, and this hemiacetal intermediate is then oxidized to a thioester, with concomitant reduction of NAD to NADH. The reduced NADH is then exchanged with the second NAD, and the thioester is attacked by a nucleophilic inorganic phosphate to produce BPG.</text>
</comment>
<dbReference type="InterPro" id="IPR006424">
    <property type="entry name" value="Glyceraldehyde-3-P_DH_1"/>
</dbReference>
<feature type="binding site" evidence="11">
    <location>
        <position position="35"/>
    </location>
    <ligand>
        <name>NAD(+)</name>
        <dbReference type="ChEBI" id="CHEBI:57540"/>
    </ligand>
</feature>
<evidence type="ECO:0000256" key="8">
    <source>
        <dbReference type="ARBA" id="ARBA00060517"/>
    </source>
</evidence>
<evidence type="ECO:0000256" key="5">
    <source>
        <dbReference type="ARBA" id="ARBA00023027"/>
    </source>
</evidence>
<dbReference type="Proteomes" id="UP000008074">
    <property type="component" value="Chromosome"/>
</dbReference>
<comment type="catalytic activity">
    <reaction evidence="7">
        <text>D-glyceraldehyde 3-phosphate + phosphate + NAD(+) = (2R)-3-phospho-glyceroyl phosphate + NADH + H(+)</text>
        <dbReference type="Rhea" id="RHEA:10300"/>
        <dbReference type="ChEBI" id="CHEBI:15378"/>
        <dbReference type="ChEBI" id="CHEBI:43474"/>
        <dbReference type="ChEBI" id="CHEBI:57540"/>
        <dbReference type="ChEBI" id="CHEBI:57604"/>
        <dbReference type="ChEBI" id="CHEBI:57945"/>
        <dbReference type="ChEBI" id="CHEBI:59776"/>
        <dbReference type="EC" id="1.2.1.12"/>
    </reaction>
</comment>
<comment type="pathway">
    <text evidence="8">Carbohydrate degradation; glycolysis.</text>
</comment>
<evidence type="ECO:0000313" key="16">
    <source>
        <dbReference type="EMBL" id="ACU52965.1"/>
    </source>
</evidence>
<comment type="subunit">
    <text evidence="3">Homotetramer.</text>
</comment>
<sequence length="340" mass="37563">MSKIRIGINGFGRIGRLLFNASLERETIEIVAINDLLKVDYIAYMLKYDSTHGPFKGSIKIDNNNLIVNNKKIRITCETDPSKINWGSINADYIIESTGAFLTYEKAFNHLKAGAKKVILSAPPKDEIPMFVMGVNNNFLKKDQKIISNASCTTNCLAPIAKILNDNFGIVEGLMTTVHSATATQKVVDSPSIRDWRGGRSALVNIIPSSTGAAIAVGKVIPELDGKLTGIAFRVPTINVSVVDLTVSLKTKTSYEEVKFVMKHASENEYKNILGYIEDPVVSMDLIGDKRISIFDANASMMLNSTFLKVISWYDNEVAYSNKLLDLVEYLNSLENEIPN</sequence>
<keyword evidence="5 11" id="KW-0520">NAD</keyword>
<evidence type="ECO:0000256" key="9">
    <source>
        <dbReference type="PIRSR" id="PIRSR000149-1"/>
    </source>
</evidence>
<dbReference type="InterPro" id="IPR036291">
    <property type="entry name" value="NAD(P)-bd_dom_sf"/>
</dbReference>
<dbReference type="SUPFAM" id="SSF51735">
    <property type="entry name" value="NAD(P)-binding Rossmann-fold domains"/>
    <property type="match status" value="1"/>
</dbReference>
<evidence type="ECO:0000256" key="14">
    <source>
        <dbReference type="RuleBase" id="RU361160"/>
    </source>
</evidence>
<evidence type="ECO:0000256" key="3">
    <source>
        <dbReference type="ARBA" id="ARBA00011881"/>
    </source>
</evidence>
<dbReference type="EC" id="1.2.1.-" evidence="14"/>
<evidence type="ECO:0000256" key="13">
    <source>
        <dbReference type="RuleBase" id="RU000397"/>
    </source>
</evidence>
<proteinExistence type="inferred from homology"/>
<evidence type="ECO:0000256" key="1">
    <source>
        <dbReference type="ARBA" id="ARBA00003501"/>
    </source>
</evidence>
<dbReference type="SMART" id="SM00846">
    <property type="entry name" value="Gp_dh_N"/>
    <property type="match status" value="1"/>
</dbReference>
<reference evidence="16 17" key="1">
    <citation type="journal article" date="2009" name="Proc. Natl. Acad. Sci. U.S.A.">
        <title>Convergent evolution of metabolic roles in bacterial co-symbionts of insects.</title>
        <authorList>
            <person name="McCutcheon J.P."/>
            <person name="McDonald B.R."/>
            <person name="Moran N.A."/>
        </authorList>
    </citation>
    <scope>NUCLEOTIDE SEQUENCE [LARGE SCALE GENOMIC DNA]</scope>
    <source>
        <strain evidence="16 17">SMDSEM</strain>
    </source>
</reference>
<feature type="domain" description="Glyceraldehyde 3-phosphate dehydrogenase NAD(P) binding" evidence="15">
    <location>
        <begin position="4"/>
        <end position="152"/>
    </location>
</feature>
<dbReference type="SUPFAM" id="SSF55347">
    <property type="entry name" value="Glyceraldehyde-3-phosphate dehydrogenase-like, C-terminal domain"/>
    <property type="match status" value="1"/>
</dbReference>
<dbReference type="FunFam" id="3.40.50.720:FF:000266">
    <property type="entry name" value="Glyceraldehyde-3-phosphate dehydrogenase"/>
    <property type="match status" value="1"/>
</dbReference>
<feature type="binding site" evidence="11">
    <location>
        <position position="316"/>
    </location>
    <ligand>
        <name>NAD(+)</name>
        <dbReference type="ChEBI" id="CHEBI:57540"/>
    </ligand>
</feature>
<dbReference type="FunFam" id="3.30.360.10:FF:000001">
    <property type="entry name" value="Glyceraldehyde-3-phosphate dehydrogenase"/>
    <property type="match status" value="1"/>
</dbReference>
<feature type="binding site" evidence="10">
    <location>
        <position position="234"/>
    </location>
    <ligand>
        <name>D-glyceraldehyde 3-phosphate</name>
        <dbReference type="ChEBI" id="CHEBI:59776"/>
    </ligand>
</feature>
<dbReference type="GO" id="GO:0006096">
    <property type="term" value="P:glycolytic process"/>
    <property type="evidence" value="ECO:0007669"/>
    <property type="project" value="UniProtKB-KW"/>
</dbReference>